<dbReference type="SUPFAM" id="SSF56112">
    <property type="entry name" value="Protein kinase-like (PK-like)"/>
    <property type="match status" value="1"/>
</dbReference>
<name>A0A226E6H5_FOLCA</name>
<evidence type="ECO:0000259" key="5">
    <source>
        <dbReference type="PROSITE" id="PS50206"/>
    </source>
</evidence>
<reference evidence="6 7" key="1">
    <citation type="submission" date="2015-12" db="EMBL/GenBank/DDBJ databases">
        <title>The genome of Folsomia candida.</title>
        <authorList>
            <person name="Faddeeva A."/>
            <person name="Derks M.F."/>
            <person name="Anvar Y."/>
            <person name="Smit S."/>
            <person name="Van Straalen N."/>
            <person name="Roelofs D."/>
        </authorList>
    </citation>
    <scope>NUCLEOTIDE SEQUENCE [LARGE SCALE GENOMIC DNA]</scope>
    <source>
        <strain evidence="6 7">VU population</strain>
        <tissue evidence="6">Whole body</tissue>
    </source>
</reference>
<dbReference type="SUPFAM" id="SSF52821">
    <property type="entry name" value="Rhodanese/Cell cycle control phosphatase"/>
    <property type="match status" value="1"/>
</dbReference>
<organism evidence="6 7">
    <name type="scientific">Folsomia candida</name>
    <name type="common">Springtail</name>
    <dbReference type="NCBI Taxonomy" id="158441"/>
    <lineage>
        <taxon>Eukaryota</taxon>
        <taxon>Metazoa</taxon>
        <taxon>Ecdysozoa</taxon>
        <taxon>Arthropoda</taxon>
        <taxon>Hexapoda</taxon>
        <taxon>Collembola</taxon>
        <taxon>Entomobryomorpha</taxon>
        <taxon>Isotomoidea</taxon>
        <taxon>Isotomidae</taxon>
        <taxon>Proisotominae</taxon>
        <taxon>Folsomia</taxon>
    </lineage>
</organism>
<dbReference type="InterPro" id="IPR000719">
    <property type="entry name" value="Prot_kinase_dom"/>
</dbReference>
<dbReference type="PROSITE" id="PS50011">
    <property type="entry name" value="PROTEIN_KINASE_DOM"/>
    <property type="match status" value="1"/>
</dbReference>
<dbReference type="STRING" id="158441.A0A226E6H5"/>
<dbReference type="InterPro" id="IPR035969">
    <property type="entry name" value="Rab-GAP_TBC_sf"/>
</dbReference>
<dbReference type="EMBL" id="LNIX01000006">
    <property type="protein sequence ID" value="OXA53225.1"/>
    <property type="molecule type" value="Genomic_DNA"/>
</dbReference>
<accession>A0A226E6H5</accession>
<evidence type="ECO:0000313" key="7">
    <source>
        <dbReference type="Proteomes" id="UP000198287"/>
    </source>
</evidence>
<keyword evidence="7" id="KW-1185">Reference proteome</keyword>
<dbReference type="Proteomes" id="UP000198287">
    <property type="component" value="Unassembled WGS sequence"/>
</dbReference>
<dbReference type="Pfam" id="PF00581">
    <property type="entry name" value="Rhodanese"/>
    <property type="match status" value="1"/>
</dbReference>
<dbReference type="PROSITE" id="PS50206">
    <property type="entry name" value="RHODANESE_3"/>
    <property type="match status" value="1"/>
</dbReference>
<dbReference type="AlphaFoldDB" id="A0A226E6H5"/>
<feature type="domain" description="Rab-GAP TBC" evidence="4">
    <location>
        <begin position="488"/>
        <end position="673"/>
    </location>
</feature>
<keyword evidence="6" id="KW-0808">Transferase</keyword>
<gene>
    <name evidence="6" type="ORF">Fcan01_12511</name>
</gene>
<dbReference type="SUPFAM" id="SSF47923">
    <property type="entry name" value="Ypt/Rab-GAP domain of gyp1p"/>
    <property type="match status" value="2"/>
</dbReference>
<dbReference type="PANTHER" id="PTHR22957">
    <property type="entry name" value="TBC1 DOMAIN FAMILY MEMBER GTPASE-ACTIVATING PROTEIN"/>
    <property type="match status" value="1"/>
</dbReference>
<proteinExistence type="predicted"/>
<keyword evidence="1" id="KW-0343">GTPase activation</keyword>
<evidence type="ECO:0000259" key="3">
    <source>
        <dbReference type="PROSITE" id="PS50011"/>
    </source>
</evidence>
<dbReference type="Pfam" id="PF00069">
    <property type="entry name" value="Pkinase"/>
    <property type="match status" value="1"/>
</dbReference>
<evidence type="ECO:0000313" key="6">
    <source>
        <dbReference type="EMBL" id="OXA53225.1"/>
    </source>
</evidence>
<dbReference type="InterPro" id="IPR011009">
    <property type="entry name" value="Kinase-like_dom_sf"/>
</dbReference>
<dbReference type="Gene3D" id="1.10.510.10">
    <property type="entry name" value="Transferase(Phosphotransferase) domain 1"/>
    <property type="match status" value="1"/>
</dbReference>
<sequence length="923" mass="104716">MMEWGRSSAPMGDAHFGVTFYTSSQRQDTCGTNGLPVTPNSIRILGRSQYLKALAHPNLSTYVDIIRGKSERVIIVAEYYEQNIHKLRKLEGEIDFQLANKRALEIAANVLSGLTYLNHHGIVVRNISPETILVCPDGSVKLFNYGLYHMTNCGKYVAFPIGHPKYTAPEVLRSGMKTGHKLCSCDVWSLGIVLIEFLTRTELWTGFRLPNLIKKILDLGNSISILDTILEQHGLSNLHDEISYPVRRLIEKCLEIDPIKREWPEQLLKDNTIFSTQNDNETGCAENGIQQKKCPDYPTGYYADKFLRSSKLLALDGIQNIAELDVSNLEQFGRILPTNPLTERNMNEVYYLWQRAGGDVMAELKRQGLTRKKPAVLSLPHLMTLEGLTHGKTKERGLLLDSTVVILPLHELKKRLNDIPPSDFYPLVEFSIPHLKSDISANKECAGLPLIIRERDIEYQFHRIILFDRLLKGYPYTKSRIYKESLQDIPPYFRAQVWSCLLDIRGDIEHIYDCIDKETATSTDRQIEVDIPRCHQYDELLSSPAGHDKFKRVLKAWVVSNKEYVYWQGLDSLCAPFLNLNFNNEAMAYACLSAFIPKYLYNFFLKDNAVIIQEFLCKFSQLIAFHDPELTNHLDSIGFIPELYAIPWFLTMFSHVFPLHKIFHLWDKLLLGDSSFSLCIGLAILYQLRESLLSSGFNECILLFSDMPEISIEKCVQDSVEIYCSTPKSAIRRKNDPPVHYASSYSDSKMYSKGGGSSSSFKDNGNRPFAISRNNTNHYNVLDALKMDPIPLHELKLEKCARISGDDLLNLLDLNRTKFQKPKIIVIDVRNHEDYNRGAIPGSINIPYSTAFSTQDGSLLPSSETNSLNANRGKIIAVVGNRGDSAVKFAEGILRLGYPRVCVLHRGIDIFRTSNLLVVPASI</sequence>
<dbReference type="InterPro" id="IPR036873">
    <property type="entry name" value="Rhodanese-like_dom_sf"/>
</dbReference>
<protein>
    <submittedName>
        <fullName evidence="6">TBC domain-containing protein kinase-like protein</fullName>
    </submittedName>
</protein>
<dbReference type="SMART" id="SM00450">
    <property type="entry name" value="RHOD"/>
    <property type="match status" value="1"/>
</dbReference>
<dbReference type="InterPro" id="IPR000195">
    <property type="entry name" value="Rab-GAP-TBC_dom"/>
</dbReference>
<dbReference type="SMART" id="SM00164">
    <property type="entry name" value="TBC"/>
    <property type="match status" value="1"/>
</dbReference>
<dbReference type="FunFam" id="1.10.472.80:FF:000015">
    <property type="entry name" value="TBC domain-containing protein kinase-like protein"/>
    <property type="match status" value="1"/>
</dbReference>
<evidence type="ECO:0000256" key="1">
    <source>
        <dbReference type="ARBA" id="ARBA00022468"/>
    </source>
</evidence>
<keyword evidence="6" id="KW-0418">Kinase</keyword>
<dbReference type="InterPro" id="IPR001763">
    <property type="entry name" value="Rhodanese-like_dom"/>
</dbReference>
<feature type="domain" description="Protein kinase" evidence="3">
    <location>
        <begin position="5"/>
        <end position="274"/>
    </location>
</feature>
<evidence type="ECO:0000256" key="2">
    <source>
        <dbReference type="SAM" id="MobiDB-lite"/>
    </source>
</evidence>
<feature type="domain" description="Rhodanese" evidence="5">
    <location>
        <begin position="820"/>
        <end position="920"/>
    </location>
</feature>
<dbReference type="GO" id="GO:0005096">
    <property type="term" value="F:GTPase activator activity"/>
    <property type="evidence" value="ECO:0007669"/>
    <property type="project" value="UniProtKB-KW"/>
</dbReference>
<dbReference type="OMA" id="THTDRQI"/>
<dbReference type="Gene3D" id="1.10.472.80">
    <property type="entry name" value="Ypt/Rab-GAP domain of gyp1p, domain 3"/>
    <property type="match status" value="1"/>
</dbReference>
<evidence type="ECO:0000259" key="4">
    <source>
        <dbReference type="PROSITE" id="PS50086"/>
    </source>
</evidence>
<dbReference type="Gene3D" id="3.40.250.10">
    <property type="entry name" value="Rhodanese-like domain"/>
    <property type="match status" value="1"/>
</dbReference>
<feature type="region of interest" description="Disordered" evidence="2">
    <location>
        <begin position="748"/>
        <end position="767"/>
    </location>
</feature>
<dbReference type="Gene3D" id="1.10.8.270">
    <property type="entry name" value="putative rabgap domain of human tbc1 domain family member 14 like domains"/>
    <property type="match status" value="1"/>
</dbReference>
<dbReference type="GO" id="GO:0005524">
    <property type="term" value="F:ATP binding"/>
    <property type="evidence" value="ECO:0007669"/>
    <property type="project" value="InterPro"/>
</dbReference>
<dbReference type="PANTHER" id="PTHR22957:SF168">
    <property type="entry name" value="TBC DOMAIN-CONTAINING PROTEIN KINASE-LIKE PROTEIN"/>
    <property type="match status" value="1"/>
</dbReference>
<dbReference type="OrthoDB" id="1668230at2759"/>
<comment type="caution">
    <text evidence="6">The sequence shown here is derived from an EMBL/GenBank/DDBJ whole genome shotgun (WGS) entry which is preliminary data.</text>
</comment>
<dbReference type="PROSITE" id="PS50086">
    <property type="entry name" value="TBC_RABGAP"/>
    <property type="match status" value="1"/>
</dbReference>
<dbReference type="GO" id="GO:0004672">
    <property type="term" value="F:protein kinase activity"/>
    <property type="evidence" value="ECO:0007669"/>
    <property type="project" value="InterPro"/>
</dbReference>
<dbReference type="FunFam" id="3.40.250.10:FF:000056">
    <property type="entry name" value="TBC domain-containing protein kinase protein"/>
    <property type="match status" value="1"/>
</dbReference>
<feature type="compositionally biased region" description="Low complexity" evidence="2">
    <location>
        <begin position="748"/>
        <end position="762"/>
    </location>
</feature>
<dbReference type="Pfam" id="PF00566">
    <property type="entry name" value="RabGAP-TBC"/>
    <property type="match status" value="1"/>
</dbReference>
<dbReference type="FunFam" id="1.10.8.270:FF:000012">
    <property type="entry name" value="TBC domain-containing protein kinase-like protein-like"/>
    <property type="match status" value="1"/>
</dbReference>